<dbReference type="InterPro" id="IPR011009">
    <property type="entry name" value="Kinase-like_dom_sf"/>
</dbReference>
<accession>A0A4Z0H635</accession>
<dbReference type="SUPFAM" id="SSF56112">
    <property type="entry name" value="Protein kinase-like (PK-like)"/>
    <property type="match status" value="1"/>
</dbReference>
<evidence type="ECO:0000259" key="1">
    <source>
        <dbReference type="Pfam" id="PF01636"/>
    </source>
</evidence>
<dbReference type="PANTHER" id="PTHR21310">
    <property type="entry name" value="AMINOGLYCOSIDE PHOSPHOTRANSFERASE-RELATED-RELATED"/>
    <property type="match status" value="1"/>
</dbReference>
<organism evidence="2 3">
    <name type="scientific">Halobacillus salinus</name>
    <dbReference type="NCBI Taxonomy" id="192814"/>
    <lineage>
        <taxon>Bacteria</taxon>
        <taxon>Bacillati</taxon>
        <taxon>Bacillota</taxon>
        <taxon>Bacilli</taxon>
        <taxon>Bacillales</taxon>
        <taxon>Bacillaceae</taxon>
        <taxon>Halobacillus</taxon>
    </lineage>
</organism>
<name>A0A4Z0H635_9BACI</name>
<proteinExistence type="predicted"/>
<comment type="caution">
    <text evidence="2">The sequence shown here is derived from an EMBL/GenBank/DDBJ whole genome shotgun (WGS) entry which is preliminary data.</text>
</comment>
<dbReference type="RefSeq" id="WP_135327158.1">
    <property type="nucleotide sequence ID" value="NZ_SRJC01000001.1"/>
</dbReference>
<dbReference type="Pfam" id="PF01636">
    <property type="entry name" value="APH"/>
    <property type="match status" value="1"/>
</dbReference>
<evidence type="ECO:0000313" key="2">
    <source>
        <dbReference type="EMBL" id="TGB04871.1"/>
    </source>
</evidence>
<dbReference type="InterPro" id="IPR051678">
    <property type="entry name" value="AGP_Transferase"/>
</dbReference>
<protein>
    <recommendedName>
        <fullName evidence="1">Aminoglycoside phosphotransferase domain-containing protein</fullName>
    </recommendedName>
</protein>
<dbReference type="Gene3D" id="3.90.1200.10">
    <property type="match status" value="1"/>
</dbReference>
<sequence>MNPWDATHPTTISQAKEKLKQFKDLEPHHIELIGTGFDHTVYAVNHQYAFRFPRRKMGYEAMLTESNVLHQLVNCNLPIPIPQPVYSGQASQDDFPFVGFTLLEGNVLTDEDDTALVSKEGKRLGQFLKHLHSLNVTAPPDHLNRLSIKVRKPKLIHALQHVQSFLPKAVSNQLNCFLTNITTSSNPKGTTFVHGDFHPKNVVVKNGFISGIIDWGDAHIGHPAIDLAFIFMAIPGENREDFFNEYGAIDKQTEEMARFRALFTSVMLLQYATDMDDDNVKRWALVGIENALE</sequence>
<gene>
    <name evidence="2" type="ORF">E4663_07715</name>
</gene>
<reference evidence="2 3" key="1">
    <citation type="journal article" date="2003" name="Int. J. Syst. Evol. Microbiol.">
        <title>Halobacillus salinus sp. nov., isolated from a salt lake on the coast of the East Sea in Korea.</title>
        <authorList>
            <person name="Yoon J.H."/>
            <person name="Kang K.H."/>
            <person name="Park Y.H."/>
        </authorList>
    </citation>
    <scope>NUCLEOTIDE SEQUENCE [LARGE SCALE GENOMIC DNA]</scope>
    <source>
        <strain evidence="2 3">HSL-3</strain>
    </source>
</reference>
<dbReference type="EMBL" id="SRJC01000001">
    <property type="protein sequence ID" value="TGB04871.1"/>
    <property type="molecule type" value="Genomic_DNA"/>
</dbReference>
<dbReference type="Gene3D" id="3.30.200.20">
    <property type="entry name" value="Phosphorylase Kinase, domain 1"/>
    <property type="match status" value="1"/>
</dbReference>
<dbReference type="AlphaFoldDB" id="A0A4Z0H635"/>
<dbReference type="Proteomes" id="UP000297982">
    <property type="component" value="Unassembled WGS sequence"/>
</dbReference>
<dbReference type="PANTHER" id="PTHR21310:SF15">
    <property type="entry name" value="AMINOGLYCOSIDE PHOSPHOTRANSFERASE DOMAIN-CONTAINING PROTEIN"/>
    <property type="match status" value="1"/>
</dbReference>
<dbReference type="STRING" id="192814.GCA_900166575_01898"/>
<keyword evidence="3" id="KW-1185">Reference proteome</keyword>
<dbReference type="InterPro" id="IPR002575">
    <property type="entry name" value="Aminoglycoside_PTrfase"/>
</dbReference>
<feature type="domain" description="Aminoglycoside phosphotransferase" evidence="1">
    <location>
        <begin position="30"/>
        <end position="260"/>
    </location>
</feature>
<evidence type="ECO:0000313" key="3">
    <source>
        <dbReference type="Proteomes" id="UP000297982"/>
    </source>
</evidence>